<dbReference type="Proteomes" id="UP000642094">
    <property type="component" value="Unassembled WGS sequence"/>
</dbReference>
<evidence type="ECO:0000313" key="2">
    <source>
        <dbReference type="Proteomes" id="UP000642094"/>
    </source>
</evidence>
<sequence length="80" mass="9261">MQTTQVTVNLSLPFESLIDMMRSLELQEKIKLRDLLNQEITASQEQKLAPAVECFQRGWDDAMNGRTHPISELWDEIDVD</sequence>
<protein>
    <submittedName>
        <fullName evidence="1">Uncharacterized protein</fullName>
    </submittedName>
</protein>
<reference evidence="1 2" key="1">
    <citation type="journal article" date="2020" name="ISME J.">
        <title>Comparative genomics reveals insights into cyanobacterial evolution and habitat adaptation.</title>
        <authorList>
            <person name="Chen M.Y."/>
            <person name="Teng W.K."/>
            <person name="Zhao L."/>
            <person name="Hu C.X."/>
            <person name="Zhou Y.K."/>
            <person name="Han B.P."/>
            <person name="Song L.R."/>
            <person name="Shu W.S."/>
        </authorList>
    </citation>
    <scope>NUCLEOTIDE SEQUENCE [LARGE SCALE GENOMIC DNA]</scope>
    <source>
        <strain evidence="1 2">FACHB-723</strain>
    </source>
</reference>
<organism evidence="1 2">
    <name type="scientific">Pseudanabaena mucicola FACHB-723</name>
    <dbReference type="NCBI Taxonomy" id="2692860"/>
    <lineage>
        <taxon>Bacteria</taxon>
        <taxon>Bacillati</taxon>
        <taxon>Cyanobacteriota</taxon>
        <taxon>Cyanophyceae</taxon>
        <taxon>Pseudanabaenales</taxon>
        <taxon>Pseudanabaenaceae</taxon>
        <taxon>Pseudanabaena</taxon>
    </lineage>
</organism>
<accession>A0ABR7ZUJ0</accession>
<dbReference type="EMBL" id="JACJQB010000007">
    <property type="protein sequence ID" value="MBD2187658.1"/>
    <property type="molecule type" value="Genomic_DNA"/>
</dbReference>
<comment type="caution">
    <text evidence="1">The sequence shown here is derived from an EMBL/GenBank/DDBJ whole genome shotgun (WGS) entry which is preliminary data.</text>
</comment>
<name>A0ABR7ZUJ0_9CYAN</name>
<proteinExistence type="predicted"/>
<dbReference type="RefSeq" id="WP_190402531.1">
    <property type="nucleotide sequence ID" value="NZ_JACJQB010000007.1"/>
</dbReference>
<gene>
    <name evidence="1" type="ORF">H6F41_05810</name>
</gene>
<keyword evidence="2" id="KW-1185">Reference proteome</keyword>
<evidence type="ECO:0000313" key="1">
    <source>
        <dbReference type="EMBL" id="MBD2187658.1"/>
    </source>
</evidence>